<dbReference type="EC" id="2.7.13.3" evidence="2"/>
<dbReference type="OrthoDB" id="890870at2"/>
<keyword evidence="3" id="KW-0597">Phosphoprotein</keyword>
<accession>A0A142EJK4</accession>
<evidence type="ECO:0000256" key="1">
    <source>
        <dbReference type="ARBA" id="ARBA00000085"/>
    </source>
</evidence>
<dbReference type="InterPro" id="IPR003661">
    <property type="entry name" value="HisK_dim/P_dom"/>
</dbReference>
<dbReference type="SUPFAM" id="SSF55874">
    <property type="entry name" value="ATPase domain of HSP90 chaperone/DNA topoisomerase II/histidine kinase"/>
    <property type="match status" value="1"/>
</dbReference>
<reference evidence="9" key="1">
    <citation type="submission" date="2015-09" db="EMBL/GenBank/DDBJ databases">
        <title>Complete sequence of Algoriphagus sp. M8-2.</title>
        <authorList>
            <person name="Shintani M."/>
        </authorList>
    </citation>
    <scope>NUCLEOTIDE SEQUENCE [LARGE SCALE GENOMIC DNA]</scope>
    <source>
        <strain evidence="9">M8-2</strain>
    </source>
</reference>
<dbReference type="InterPro" id="IPR036097">
    <property type="entry name" value="HisK_dim/P_sf"/>
</dbReference>
<dbReference type="CDD" id="cd00130">
    <property type="entry name" value="PAS"/>
    <property type="match status" value="1"/>
</dbReference>
<dbReference type="InterPro" id="IPR000014">
    <property type="entry name" value="PAS"/>
</dbReference>
<dbReference type="CDD" id="cd00075">
    <property type="entry name" value="HATPase"/>
    <property type="match status" value="1"/>
</dbReference>
<feature type="domain" description="PAS" evidence="7">
    <location>
        <begin position="25"/>
        <end position="60"/>
    </location>
</feature>
<dbReference type="PANTHER" id="PTHR43304:SF1">
    <property type="entry name" value="PAC DOMAIN-CONTAINING PROTEIN"/>
    <property type="match status" value="1"/>
</dbReference>
<dbReference type="Gene3D" id="1.10.287.130">
    <property type="match status" value="1"/>
</dbReference>
<evidence type="ECO:0000313" key="9">
    <source>
        <dbReference type="Proteomes" id="UP000073816"/>
    </source>
</evidence>
<dbReference type="EMBL" id="CP012836">
    <property type="protein sequence ID" value="AMQ55309.1"/>
    <property type="molecule type" value="Genomic_DNA"/>
</dbReference>
<dbReference type="InterPro" id="IPR035965">
    <property type="entry name" value="PAS-like_dom_sf"/>
</dbReference>
<dbReference type="InterPro" id="IPR013655">
    <property type="entry name" value="PAS_fold_3"/>
</dbReference>
<dbReference type="STRING" id="1727163.AO498_02800"/>
<evidence type="ECO:0000259" key="6">
    <source>
        <dbReference type="PROSITE" id="PS50109"/>
    </source>
</evidence>
<dbReference type="PROSITE" id="PS50112">
    <property type="entry name" value="PAS"/>
    <property type="match status" value="1"/>
</dbReference>
<evidence type="ECO:0000256" key="5">
    <source>
        <dbReference type="ARBA" id="ARBA00022777"/>
    </source>
</evidence>
<reference evidence="8 9" key="2">
    <citation type="journal article" date="2016" name="Genome Announc.">
        <title>Complete Genome Sequence of Algoriphagus sp. Strain M8-2, Isolated from a Brackish Lake.</title>
        <authorList>
            <person name="Muraguchi Y."/>
            <person name="Kushimoto K."/>
            <person name="Ohtsubo Y."/>
            <person name="Suzuki T."/>
            <person name="Dohra H."/>
            <person name="Kimbara K."/>
            <person name="Shintani M."/>
        </authorList>
    </citation>
    <scope>NUCLEOTIDE SEQUENCE [LARGE SCALE GENOMIC DNA]</scope>
    <source>
        <strain evidence="8 9">M8-2</strain>
    </source>
</reference>
<dbReference type="SMART" id="SM00387">
    <property type="entry name" value="HATPase_c"/>
    <property type="match status" value="1"/>
</dbReference>
<dbReference type="InterPro" id="IPR003594">
    <property type="entry name" value="HATPase_dom"/>
</dbReference>
<dbReference type="PANTHER" id="PTHR43304">
    <property type="entry name" value="PHYTOCHROME-LIKE PROTEIN CPH1"/>
    <property type="match status" value="1"/>
</dbReference>
<keyword evidence="9" id="KW-1185">Reference proteome</keyword>
<dbReference type="PRINTS" id="PR00344">
    <property type="entry name" value="BCTRLSENSOR"/>
</dbReference>
<evidence type="ECO:0000256" key="4">
    <source>
        <dbReference type="ARBA" id="ARBA00022679"/>
    </source>
</evidence>
<dbReference type="CDD" id="cd00082">
    <property type="entry name" value="HisKA"/>
    <property type="match status" value="1"/>
</dbReference>
<dbReference type="Pfam" id="PF02518">
    <property type="entry name" value="HATPase_c"/>
    <property type="match status" value="1"/>
</dbReference>
<dbReference type="RefSeq" id="WP_067543496.1">
    <property type="nucleotide sequence ID" value="NZ_CP012836.1"/>
</dbReference>
<dbReference type="InterPro" id="IPR005467">
    <property type="entry name" value="His_kinase_dom"/>
</dbReference>
<dbReference type="AlphaFoldDB" id="A0A142EJK4"/>
<keyword evidence="4" id="KW-0808">Transferase</keyword>
<proteinExistence type="predicted"/>
<keyword evidence="5 8" id="KW-0418">Kinase</keyword>
<protein>
    <recommendedName>
        <fullName evidence="2">histidine kinase</fullName>
        <ecNumber evidence="2">2.7.13.3</ecNumber>
    </recommendedName>
</protein>
<dbReference type="GO" id="GO:0000155">
    <property type="term" value="F:phosphorelay sensor kinase activity"/>
    <property type="evidence" value="ECO:0007669"/>
    <property type="project" value="InterPro"/>
</dbReference>
<evidence type="ECO:0000259" key="7">
    <source>
        <dbReference type="PROSITE" id="PS50112"/>
    </source>
</evidence>
<dbReference type="PATRIC" id="fig|1727163.4.peg.582"/>
<dbReference type="InterPro" id="IPR036890">
    <property type="entry name" value="HATPase_C_sf"/>
</dbReference>
<dbReference type="Pfam" id="PF08447">
    <property type="entry name" value="PAS_3"/>
    <property type="match status" value="1"/>
</dbReference>
<dbReference type="Gene3D" id="3.30.450.20">
    <property type="entry name" value="PAS domain"/>
    <property type="match status" value="1"/>
</dbReference>
<evidence type="ECO:0000256" key="2">
    <source>
        <dbReference type="ARBA" id="ARBA00012438"/>
    </source>
</evidence>
<gene>
    <name evidence="8" type="ORF">AO498_02800</name>
</gene>
<dbReference type="SUPFAM" id="SSF47384">
    <property type="entry name" value="Homodimeric domain of signal transducing histidine kinase"/>
    <property type="match status" value="1"/>
</dbReference>
<comment type="catalytic activity">
    <reaction evidence="1">
        <text>ATP + protein L-histidine = ADP + protein N-phospho-L-histidine.</text>
        <dbReference type="EC" id="2.7.13.3"/>
    </reaction>
</comment>
<feature type="domain" description="Histidine kinase" evidence="6">
    <location>
        <begin position="143"/>
        <end position="353"/>
    </location>
</feature>
<dbReference type="InterPro" id="IPR004358">
    <property type="entry name" value="Sig_transdc_His_kin-like_C"/>
</dbReference>
<dbReference type="SMART" id="SM00091">
    <property type="entry name" value="PAS"/>
    <property type="match status" value="1"/>
</dbReference>
<dbReference type="KEGG" id="alm:AO498_02800"/>
<sequence>MSFSDFNYEFFFNLTPDLLCVAGFDGYFKKINPAVSQVLGYSEKELFERPINEFIHPEDQFSTQKYREQLHVAKPLLNFENRYLTKSGEIVWLSWTSMPVPEKQLVFAIAKNITHKKKIEQDRNALLAQVTKINNELMQISYTTSHDLRAPVNNLLSVFDLMDTSKIQDPDTIELLDILKNSSHNLRDKLNGYIDIIRDKNPLGEKMETLRFSDVLHTVLTSISHLVESKKGLIRSDFSEINEVLFNADYLESIFLNLITNAIKYAQPHLFPEIHIYSRVMNGETQLIFEDNGLGFDMEKVGSRLFGLNQTFHGNPDSKGIGLYLVYNHIHNLGGKIEAQSEVNKGTRFTITF</sequence>
<dbReference type="NCBIfam" id="TIGR00229">
    <property type="entry name" value="sensory_box"/>
    <property type="match status" value="1"/>
</dbReference>
<dbReference type="SUPFAM" id="SSF55785">
    <property type="entry name" value="PYP-like sensor domain (PAS domain)"/>
    <property type="match status" value="1"/>
</dbReference>
<organism evidence="8 9">
    <name type="scientific">Algoriphagus sanaruensis</name>
    <dbReference type="NCBI Taxonomy" id="1727163"/>
    <lineage>
        <taxon>Bacteria</taxon>
        <taxon>Pseudomonadati</taxon>
        <taxon>Bacteroidota</taxon>
        <taxon>Cytophagia</taxon>
        <taxon>Cytophagales</taxon>
        <taxon>Cyclobacteriaceae</taxon>
        <taxon>Algoriphagus</taxon>
    </lineage>
</organism>
<dbReference type="InterPro" id="IPR052162">
    <property type="entry name" value="Sensor_kinase/Photoreceptor"/>
</dbReference>
<evidence type="ECO:0000256" key="3">
    <source>
        <dbReference type="ARBA" id="ARBA00022553"/>
    </source>
</evidence>
<evidence type="ECO:0000313" key="8">
    <source>
        <dbReference type="EMBL" id="AMQ55309.1"/>
    </source>
</evidence>
<dbReference type="Proteomes" id="UP000073816">
    <property type="component" value="Chromosome"/>
</dbReference>
<dbReference type="Gene3D" id="3.30.565.10">
    <property type="entry name" value="Histidine kinase-like ATPase, C-terminal domain"/>
    <property type="match status" value="1"/>
</dbReference>
<name>A0A142EJK4_9BACT</name>
<dbReference type="PROSITE" id="PS50109">
    <property type="entry name" value="HIS_KIN"/>
    <property type="match status" value="1"/>
</dbReference>